<organism evidence="2 3">
    <name type="scientific">Stentor coeruleus</name>
    <dbReference type="NCBI Taxonomy" id="5963"/>
    <lineage>
        <taxon>Eukaryota</taxon>
        <taxon>Sar</taxon>
        <taxon>Alveolata</taxon>
        <taxon>Ciliophora</taxon>
        <taxon>Postciliodesmatophora</taxon>
        <taxon>Heterotrichea</taxon>
        <taxon>Heterotrichida</taxon>
        <taxon>Stentoridae</taxon>
        <taxon>Stentor</taxon>
    </lineage>
</organism>
<dbReference type="Proteomes" id="UP000187209">
    <property type="component" value="Unassembled WGS sequence"/>
</dbReference>
<proteinExistence type="predicted"/>
<dbReference type="PANTHER" id="PTHR47026:SF2">
    <property type="entry name" value="FLAGELLAR ASSOCIATED PROTEIN"/>
    <property type="match status" value="1"/>
</dbReference>
<comment type="caution">
    <text evidence="2">The sequence shown here is derived from an EMBL/GenBank/DDBJ whole genome shotgun (WGS) entry which is preliminary data.</text>
</comment>
<evidence type="ECO:0000313" key="3">
    <source>
        <dbReference type="Proteomes" id="UP000187209"/>
    </source>
</evidence>
<gene>
    <name evidence="2" type="ORF">SteCoe_27121</name>
</gene>
<feature type="coiled-coil region" evidence="1">
    <location>
        <begin position="179"/>
        <end position="228"/>
    </location>
</feature>
<protein>
    <submittedName>
        <fullName evidence="2">Uncharacterized protein</fullName>
    </submittedName>
</protein>
<feature type="coiled-coil region" evidence="1">
    <location>
        <begin position="5"/>
        <end position="107"/>
    </location>
</feature>
<keyword evidence="1" id="KW-0175">Coiled coil</keyword>
<dbReference type="OrthoDB" id="8062037at2759"/>
<accession>A0A1R2BBB0</accession>
<dbReference type="EMBL" id="MPUH01000778">
    <property type="protein sequence ID" value="OMJ74036.1"/>
    <property type="molecule type" value="Genomic_DNA"/>
</dbReference>
<dbReference type="AlphaFoldDB" id="A0A1R2BBB0"/>
<evidence type="ECO:0000313" key="2">
    <source>
        <dbReference type="EMBL" id="OMJ74036.1"/>
    </source>
</evidence>
<keyword evidence="3" id="KW-1185">Reference proteome</keyword>
<name>A0A1R2BBB0_9CILI</name>
<sequence>MSGEKLSSLESIEELQDRCHNLEREGKYDVAQTLKNEIEMKFQLRKAEKLEELKAKQENERIDLENNQLQEFNDFSSSWEKRFENHKANADEQIEKLVEKQKQEQADNLLRLENLIPQIFKKSSELLNMIQIKNGLLKMKEYGEAHKVQQRIDILTEIETKNWEVERKKKIAQKMLHSENKHEVDLNALKKRLNAVEDEMKKKRSLEMEKLLQKFQNMKKERQNLQIQEVYKLLHSNSS</sequence>
<evidence type="ECO:0000256" key="1">
    <source>
        <dbReference type="SAM" id="Coils"/>
    </source>
</evidence>
<reference evidence="2 3" key="1">
    <citation type="submission" date="2016-11" db="EMBL/GenBank/DDBJ databases">
        <title>The macronuclear genome of Stentor coeruleus: a giant cell with tiny introns.</title>
        <authorList>
            <person name="Slabodnick M."/>
            <person name="Ruby J.G."/>
            <person name="Reiff S.B."/>
            <person name="Swart E.C."/>
            <person name="Gosai S."/>
            <person name="Prabakaran S."/>
            <person name="Witkowska E."/>
            <person name="Larue G.E."/>
            <person name="Fisher S."/>
            <person name="Freeman R.M."/>
            <person name="Gunawardena J."/>
            <person name="Chu W."/>
            <person name="Stover N.A."/>
            <person name="Gregory B.D."/>
            <person name="Nowacki M."/>
            <person name="Derisi J."/>
            <person name="Roy S.W."/>
            <person name="Marshall W.F."/>
            <person name="Sood P."/>
        </authorList>
    </citation>
    <scope>NUCLEOTIDE SEQUENCE [LARGE SCALE GENOMIC DNA]</scope>
    <source>
        <strain evidence="2">WM001</strain>
    </source>
</reference>
<dbReference type="PANTHER" id="PTHR47026">
    <property type="entry name" value="PIGMENTOSA GTPASE REGULATOR-LIKE PROTEIN, PUTATIVE-RELATED"/>
    <property type="match status" value="1"/>
</dbReference>